<feature type="transmembrane region" description="Helical" evidence="10">
    <location>
        <begin position="195"/>
        <end position="217"/>
    </location>
</feature>
<name>A0A3Q2DWX5_CYPVA</name>
<feature type="transmembrane region" description="Helical" evidence="10">
    <location>
        <begin position="283"/>
        <end position="306"/>
    </location>
</feature>
<dbReference type="OMA" id="LCPYFYP"/>
<organism evidence="12 13">
    <name type="scientific">Cyprinodon variegatus</name>
    <name type="common">Sheepshead minnow</name>
    <dbReference type="NCBI Taxonomy" id="28743"/>
    <lineage>
        <taxon>Eukaryota</taxon>
        <taxon>Metazoa</taxon>
        <taxon>Chordata</taxon>
        <taxon>Craniata</taxon>
        <taxon>Vertebrata</taxon>
        <taxon>Euteleostomi</taxon>
        <taxon>Actinopterygii</taxon>
        <taxon>Neopterygii</taxon>
        <taxon>Teleostei</taxon>
        <taxon>Neoteleostei</taxon>
        <taxon>Acanthomorphata</taxon>
        <taxon>Ovalentaria</taxon>
        <taxon>Atherinomorphae</taxon>
        <taxon>Cyprinodontiformes</taxon>
        <taxon>Cyprinodontidae</taxon>
        <taxon>Cyprinodon</taxon>
    </lineage>
</organism>
<feature type="domain" description="G-protein coupled receptors family 1 profile" evidence="11">
    <location>
        <begin position="46"/>
        <end position="299"/>
    </location>
</feature>
<dbReference type="PRINTS" id="PR00237">
    <property type="entry name" value="GPCRRHODOPSN"/>
</dbReference>
<feature type="transmembrane region" description="Helical" evidence="10">
    <location>
        <begin position="66"/>
        <end position="86"/>
    </location>
</feature>
<dbReference type="Proteomes" id="UP000265020">
    <property type="component" value="Unassembled WGS sequence"/>
</dbReference>
<dbReference type="CDD" id="cd15055">
    <property type="entry name" value="7tmA_TAARs"/>
    <property type="match status" value="1"/>
</dbReference>
<dbReference type="InterPro" id="IPR050569">
    <property type="entry name" value="TAAR"/>
</dbReference>
<evidence type="ECO:0000313" key="12">
    <source>
        <dbReference type="Ensembl" id="ENSCVAP00000024401.1"/>
    </source>
</evidence>
<dbReference type="AlphaFoldDB" id="A0A3Q2DWX5"/>
<sequence length="334" mass="37487">MMETLEREELCFPQLNNSCRKPLKRHAENTFLYILLSCIAVITVTFNLLVIIAVFHFRKLQTPTNLLLLSLAVSDFLVGLLLMPIQIPEIGGCLVFGSFGCAMFNYASYIITSASVGNMVLISVDRYVAICEPLSYPMKVTRRRVQVCICLCWGSSVFYNGLILKENIEDPEKHNPCYGECIYLIDLLPGAFDTILTFIAPVTVIIVLYMRVFLVAVSQARAMRSQITAITMKGSVCITAKKSEKKAATALGGVVIVFLFSFCPYFCLSLIGENIENEAESILGTWLLYINSCINPIIYALFYPWFRKNSVKLILTLQILLPNSSYINPMDKNI</sequence>
<evidence type="ECO:0000256" key="8">
    <source>
        <dbReference type="ARBA" id="ARBA00023224"/>
    </source>
</evidence>
<evidence type="ECO:0000256" key="6">
    <source>
        <dbReference type="ARBA" id="ARBA00023136"/>
    </source>
</evidence>
<feature type="transmembrane region" description="Helical" evidence="10">
    <location>
        <begin position="106"/>
        <end position="124"/>
    </location>
</feature>
<dbReference type="PROSITE" id="PS00237">
    <property type="entry name" value="G_PROTEIN_RECEP_F1_1"/>
    <property type="match status" value="1"/>
</dbReference>
<comment type="similarity">
    <text evidence="9">Belongs to the G-protein coupled receptor 1 family.</text>
</comment>
<evidence type="ECO:0000259" key="11">
    <source>
        <dbReference type="PROSITE" id="PS50262"/>
    </source>
</evidence>
<dbReference type="GeneTree" id="ENSGT01050000244823"/>
<keyword evidence="4 10" id="KW-1133">Transmembrane helix</keyword>
<evidence type="ECO:0000256" key="10">
    <source>
        <dbReference type="SAM" id="Phobius"/>
    </source>
</evidence>
<keyword evidence="5 9" id="KW-0297">G-protein coupled receptor</keyword>
<dbReference type="SMART" id="SM01381">
    <property type="entry name" value="7TM_GPCR_Srsx"/>
    <property type="match status" value="1"/>
</dbReference>
<evidence type="ECO:0000256" key="4">
    <source>
        <dbReference type="ARBA" id="ARBA00022989"/>
    </source>
</evidence>
<evidence type="ECO:0000256" key="2">
    <source>
        <dbReference type="ARBA" id="ARBA00022475"/>
    </source>
</evidence>
<keyword evidence="7 9" id="KW-0675">Receptor</keyword>
<evidence type="ECO:0000256" key="3">
    <source>
        <dbReference type="ARBA" id="ARBA00022692"/>
    </source>
</evidence>
<dbReference type="Gene3D" id="1.20.1070.10">
    <property type="entry name" value="Rhodopsin 7-helix transmembrane proteins"/>
    <property type="match status" value="1"/>
</dbReference>
<feature type="transmembrane region" description="Helical" evidence="10">
    <location>
        <begin position="145"/>
        <end position="164"/>
    </location>
</feature>
<keyword evidence="6 10" id="KW-0472">Membrane</keyword>
<reference evidence="12" key="2">
    <citation type="submission" date="2025-09" db="UniProtKB">
        <authorList>
            <consortium name="Ensembl"/>
        </authorList>
    </citation>
    <scope>IDENTIFICATION</scope>
</reference>
<dbReference type="PANTHER" id="PTHR24249:SF381">
    <property type="entry name" value="TRACE AMINE ASSOCIATED RECEPTOR 19P-RELATED"/>
    <property type="match status" value="1"/>
</dbReference>
<keyword evidence="3 9" id="KW-0812">Transmembrane</keyword>
<dbReference type="Pfam" id="PF00001">
    <property type="entry name" value="7tm_1"/>
    <property type="match status" value="1"/>
</dbReference>
<dbReference type="PANTHER" id="PTHR24249">
    <property type="entry name" value="HISTAMINE RECEPTOR-RELATED G-PROTEIN COUPLED RECEPTOR"/>
    <property type="match status" value="1"/>
</dbReference>
<proteinExistence type="inferred from homology"/>
<keyword evidence="13" id="KW-1185">Reference proteome</keyword>
<dbReference type="GO" id="GO:0005886">
    <property type="term" value="C:plasma membrane"/>
    <property type="evidence" value="ECO:0007669"/>
    <property type="project" value="UniProtKB-SubCell"/>
</dbReference>
<evidence type="ECO:0000313" key="13">
    <source>
        <dbReference type="Proteomes" id="UP000265020"/>
    </source>
</evidence>
<reference evidence="12" key="1">
    <citation type="submission" date="2025-08" db="UniProtKB">
        <authorList>
            <consortium name="Ensembl"/>
        </authorList>
    </citation>
    <scope>IDENTIFICATION</scope>
</reference>
<keyword evidence="2" id="KW-1003">Cell membrane</keyword>
<evidence type="ECO:0000256" key="9">
    <source>
        <dbReference type="RuleBase" id="RU000688"/>
    </source>
</evidence>
<comment type="subcellular location">
    <subcellularLocation>
        <location evidence="1">Cell membrane</location>
        <topology evidence="1">Multi-pass membrane protein</topology>
    </subcellularLocation>
</comment>
<dbReference type="SUPFAM" id="SSF81321">
    <property type="entry name" value="Family A G protein-coupled receptor-like"/>
    <property type="match status" value="1"/>
</dbReference>
<evidence type="ECO:0000256" key="1">
    <source>
        <dbReference type="ARBA" id="ARBA00004651"/>
    </source>
</evidence>
<dbReference type="InterPro" id="IPR017452">
    <property type="entry name" value="GPCR_Rhodpsn_7TM"/>
</dbReference>
<feature type="transmembrane region" description="Helical" evidence="10">
    <location>
        <begin position="250"/>
        <end position="271"/>
    </location>
</feature>
<evidence type="ECO:0000256" key="5">
    <source>
        <dbReference type="ARBA" id="ARBA00023040"/>
    </source>
</evidence>
<dbReference type="GO" id="GO:0001594">
    <property type="term" value="F:trace-amine receptor activity"/>
    <property type="evidence" value="ECO:0007669"/>
    <property type="project" value="TreeGrafter"/>
</dbReference>
<dbReference type="Ensembl" id="ENSCVAT00000004287.1">
    <property type="protein sequence ID" value="ENSCVAP00000024401.1"/>
    <property type="gene ID" value="ENSCVAG00000008450.1"/>
</dbReference>
<feature type="transmembrane region" description="Helical" evidence="10">
    <location>
        <begin position="31"/>
        <end position="54"/>
    </location>
</feature>
<evidence type="ECO:0000256" key="7">
    <source>
        <dbReference type="ARBA" id="ARBA00023170"/>
    </source>
</evidence>
<keyword evidence="8 9" id="KW-0807">Transducer</keyword>
<protein>
    <submittedName>
        <fullName evidence="12">Trace amine-associated receptor 13c-like</fullName>
    </submittedName>
</protein>
<dbReference type="InterPro" id="IPR000276">
    <property type="entry name" value="GPCR_Rhodpsn"/>
</dbReference>
<accession>A0A3Q2DWX5</accession>
<dbReference type="PROSITE" id="PS50262">
    <property type="entry name" value="G_PROTEIN_RECEP_F1_2"/>
    <property type="match status" value="1"/>
</dbReference>